<comment type="similarity">
    <text evidence="1">Belongs to the DinB family.</text>
</comment>
<name>A0A0S2DAD4_LYSEN</name>
<gene>
    <name evidence="4" type="ORF">GLE_0136</name>
</gene>
<evidence type="ECO:0000256" key="1">
    <source>
        <dbReference type="ARBA" id="ARBA00008635"/>
    </source>
</evidence>
<feature type="binding site" evidence="3">
    <location>
        <position position="150"/>
    </location>
    <ligand>
        <name>a divalent metal cation</name>
        <dbReference type="ChEBI" id="CHEBI:60240"/>
    </ligand>
</feature>
<dbReference type="PANTHER" id="PTHR37302:SF1">
    <property type="entry name" value="PROTEIN DINB"/>
    <property type="match status" value="1"/>
</dbReference>
<dbReference type="InterPro" id="IPR034660">
    <property type="entry name" value="DinB/YfiT-like"/>
</dbReference>
<feature type="binding site" evidence="3">
    <location>
        <position position="146"/>
    </location>
    <ligand>
        <name>a divalent metal cation</name>
        <dbReference type="ChEBI" id="CHEBI:60240"/>
    </ligand>
</feature>
<feature type="binding site" evidence="3">
    <location>
        <position position="50"/>
    </location>
    <ligand>
        <name>a divalent metal cation</name>
        <dbReference type="ChEBI" id="CHEBI:60240"/>
    </ligand>
</feature>
<dbReference type="EMBL" id="CP013140">
    <property type="protein sequence ID" value="ALN55495.1"/>
    <property type="molecule type" value="Genomic_DNA"/>
</dbReference>
<organism evidence="4 5">
    <name type="scientific">Lysobacter enzymogenes</name>
    <dbReference type="NCBI Taxonomy" id="69"/>
    <lineage>
        <taxon>Bacteria</taxon>
        <taxon>Pseudomonadati</taxon>
        <taxon>Pseudomonadota</taxon>
        <taxon>Gammaproteobacteria</taxon>
        <taxon>Lysobacterales</taxon>
        <taxon>Lysobacteraceae</taxon>
        <taxon>Lysobacter</taxon>
    </lineage>
</organism>
<dbReference type="PATRIC" id="fig|69.6.peg.139"/>
<dbReference type="Gene3D" id="1.20.120.450">
    <property type="entry name" value="dinb family like domain"/>
    <property type="match status" value="1"/>
</dbReference>
<dbReference type="SUPFAM" id="SSF109854">
    <property type="entry name" value="DinB/YfiT-like putative metalloenzymes"/>
    <property type="match status" value="1"/>
</dbReference>
<dbReference type="KEGG" id="lez:GLE_0136"/>
<dbReference type="GO" id="GO:0046872">
    <property type="term" value="F:metal ion binding"/>
    <property type="evidence" value="ECO:0007669"/>
    <property type="project" value="UniProtKB-KW"/>
</dbReference>
<reference evidence="4 5" key="1">
    <citation type="submission" date="2015-11" db="EMBL/GenBank/DDBJ databases">
        <title>Genome sequences of Lysobacter enzymogenes strain C3 and Lysobacter antibioticus ATCC 29479.</title>
        <authorList>
            <person name="Kobayashi D.Y."/>
        </authorList>
    </citation>
    <scope>NUCLEOTIDE SEQUENCE [LARGE SCALE GENOMIC DNA]</scope>
    <source>
        <strain evidence="4 5">C3</strain>
    </source>
</reference>
<dbReference type="Proteomes" id="UP000061569">
    <property type="component" value="Chromosome"/>
</dbReference>
<dbReference type="AlphaFoldDB" id="A0A0S2DAD4"/>
<dbReference type="OrthoDB" id="9807509at2"/>
<dbReference type="STRING" id="69.GLE_0136"/>
<evidence type="ECO:0000256" key="2">
    <source>
        <dbReference type="ARBA" id="ARBA00022723"/>
    </source>
</evidence>
<evidence type="ECO:0000313" key="5">
    <source>
        <dbReference type="Proteomes" id="UP000061569"/>
    </source>
</evidence>
<evidence type="ECO:0000256" key="3">
    <source>
        <dbReference type="PIRSR" id="PIRSR607837-1"/>
    </source>
</evidence>
<accession>A0A0S2DAD4</accession>
<protein>
    <submittedName>
        <fullName evidence="4">DinB family protein</fullName>
    </submittedName>
</protein>
<proteinExistence type="inferred from homology"/>
<dbReference type="InterPro" id="IPR007837">
    <property type="entry name" value="DinB"/>
</dbReference>
<keyword evidence="2 3" id="KW-0479">Metal-binding</keyword>
<sequence>MNLLAHARLMADYNRWMNQRVYAAAARLPAEAVAQDRGAFFGSILGTLNHLLTADRIWLRRFAEHPARYAALESLRAQPAPTDLRAIAHDTLPALRAAREELDARIEDWIGETAEADLDQALVYANTRGVVSRRRFGLLLLHFFNHQTHHRGQVTTLLTQAGEDVGGTDLLELIPTLMADVDGD</sequence>
<dbReference type="Pfam" id="PF05163">
    <property type="entry name" value="DinB"/>
    <property type="match status" value="1"/>
</dbReference>
<dbReference type="PANTHER" id="PTHR37302">
    <property type="entry name" value="SLR1116 PROTEIN"/>
    <property type="match status" value="1"/>
</dbReference>
<evidence type="ECO:0000313" key="4">
    <source>
        <dbReference type="EMBL" id="ALN55495.1"/>
    </source>
</evidence>